<keyword evidence="1" id="KW-1133">Transmembrane helix</keyword>
<keyword evidence="3" id="KW-1185">Reference proteome</keyword>
<feature type="transmembrane region" description="Helical" evidence="1">
    <location>
        <begin position="122"/>
        <end position="141"/>
    </location>
</feature>
<organism evidence="2 3">
    <name type="scientific">Muriicola soli</name>
    <dbReference type="NCBI Taxonomy" id="2507538"/>
    <lineage>
        <taxon>Bacteria</taxon>
        <taxon>Pseudomonadati</taxon>
        <taxon>Bacteroidota</taxon>
        <taxon>Flavobacteriia</taxon>
        <taxon>Flavobacteriales</taxon>
        <taxon>Flavobacteriaceae</taxon>
        <taxon>Muriicola</taxon>
    </lineage>
</organism>
<dbReference type="AlphaFoldDB" id="A0A411E6K2"/>
<dbReference type="RefSeq" id="WP_129602091.1">
    <property type="nucleotide sequence ID" value="NZ_CP035544.1"/>
</dbReference>
<evidence type="ECO:0000256" key="1">
    <source>
        <dbReference type="SAM" id="Phobius"/>
    </source>
</evidence>
<dbReference type="EMBL" id="CP035544">
    <property type="protein sequence ID" value="QBA63268.1"/>
    <property type="molecule type" value="Genomic_DNA"/>
</dbReference>
<feature type="transmembrane region" description="Helical" evidence="1">
    <location>
        <begin position="43"/>
        <end position="63"/>
    </location>
</feature>
<feature type="transmembrane region" description="Helical" evidence="1">
    <location>
        <begin position="7"/>
        <end position="23"/>
    </location>
</feature>
<sequence length="147" mass="15921">MNKIVKIVLAVLGLISAVLWYQLPGRDEPASIAVDSMAITGMFTITYILLAVAVVVSLVFTLVNLFAHPQKLKKTLITIGMFLIVLGFAWAISSGTDVNLDEMARRGIPTTEATVKNIGTGLNLFFLLVIIAVVSMLWGGIKKMTNK</sequence>
<gene>
    <name evidence="2" type="ORF">EQY75_01100</name>
</gene>
<protein>
    <submittedName>
        <fullName evidence="2">Uncharacterized protein</fullName>
    </submittedName>
</protein>
<evidence type="ECO:0000313" key="3">
    <source>
        <dbReference type="Proteomes" id="UP000290889"/>
    </source>
</evidence>
<dbReference type="KEGG" id="mur:EQY75_01100"/>
<reference evidence="2 3" key="1">
    <citation type="submission" date="2019-01" db="EMBL/GenBank/DDBJ databases">
        <title>Muriicola soli sp. nov., isolated from soil.</title>
        <authorList>
            <person name="Kang H.J."/>
            <person name="Kim S.B."/>
        </authorList>
    </citation>
    <scope>NUCLEOTIDE SEQUENCE [LARGE SCALE GENOMIC DNA]</scope>
    <source>
        <strain evidence="2 3">MMS17-SY002</strain>
    </source>
</reference>
<evidence type="ECO:0000313" key="2">
    <source>
        <dbReference type="EMBL" id="QBA63268.1"/>
    </source>
</evidence>
<keyword evidence="1" id="KW-0812">Transmembrane</keyword>
<dbReference type="OrthoDB" id="1449378at2"/>
<proteinExistence type="predicted"/>
<accession>A0A411E6K2</accession>
<name>A0A411E6K2_9FLAO</name>
<dbReference type="Proteomes" id="UP000290889">
    <property type="component" value="Chromosome"/>
</dbReference>
<keyword evidence="1" id="KW-0472">Membrane</keyword>
<feature type="transmembrane region" description="Helical" evidence="1">
    <location>
        <begin position="75"/>
        <end position="93"/>
    </location>
</feature>